<dbReference type="EMBL" id="CP006365">
    <property type="protein sequence ID" value="AGU15213.1"/>
    <property type="molecule type" value="Genomic_DNA"/>
</dbReference>
<dbReference type="GeneID" id="78249854"/>
<dbReference type="Gene3D" id="3.10.105.10">
    <property type="entry name" value="Dipeptide-binding Protein, Domain 3"/>
    <property type="match status" value="1"/>
</dbReference>
<name>U3GXJ0_9CORY</name>
<reference evidence="3 4" key="1">
    <citation type="journal article" date="2013" name="Genome Announc.">
        <title>Whole-Genome Sequence of the Clinical Strain Corynebacterium argentoratense DSM 44202, Isolated from a Human Throat Specimen.</title>
        <authorList>
            <person name="Bomholt C."/>
            <person name="Glaub A."/>
            <person name="Gravermann K."/>
            <person name="Albersmeier A."/>
            <person name="Brinkrolf K."/>
            <person name="Ruckert C."/>
            <person name="Tauch A."/>
        </authorList>
    </citation>
    <scope>NUCLEOTIDE SEQUENCE [LARGE SCALE GENOMIC DNA]</scope>
    <source>
        <strain evidence="3">DSM 44202</strain>
    </source>
</reference>
<dbReference type="SUPFAM" id="SSF53850">
    <property type="entry name" value="Periplasmic binding protein-like II"/>
    <property type="match status" value="1"/>
</dbReference>
<sequence>MRSSIALCSAAACLCATACSEPEPEWPDQFGYATSAQFLTVNAGSELGATTGADAIASRLFPGVFVHGPEGQFIPSRDFATASVVDVPGVAGPAPFYSGEGSVPDAPAGSVIDYVIAQGARYSDDVEVTCDDFLLAFTAGVMKETFHSAVPLMHQVDHVDCAPGAKQFRLFFKPGLGSRWRELFSPGTVMPSHVVAQAVGWDSQQLVDALDRRDPDELASVAEAYGAAFRLDAPEGVSIPSSGPFMIESRTPEGALILVRNEAYPGDPAELDKIYMWPAGADVAELAANNDLEIADLVGSGFPAWVDRDDPKNRFDVQSVEGDLNEVLALGNAGVFASNAARRAFASCVDPVAVAAASSKVAGVEVAPMGLRLTTADDPINDNLSDIAQAHITADVAGAEVLRDATVRIGYVGPDPRKAAMVQAIAASCAQAGVTVVDVSDQASYPSDVIRTSDASDYGFGAAQSEDPAAQWSQSWSVSEVIDGAADALLVAIDPYYSYPTSNATVSDVESLRAEEQRLWSTVPTVPLSVQPRTLVFDRRVANVVAHTALAGIGWNMDRWAQAQEGEKK</sequence>
<dbReference type="PATRIC" id="fig|1348662.3.peg.1057"/>
<evidence type="ECO:0000256" key="1">
    <source>
        <dbReference type="SAM" id="SignalP"/>
    </source>
</evidence>
<dbReference type="HOGENOM" id="CLU_017028_11_2_11"/>
<dbReference type="KEGG" id="caz:CARG_05380"/>
<dbReference type="PANTHER" id="PTHR30290">
    <property type="entry name" value="PERIPLASMIC BINDING COMPONENT OF ABC TRANSPORTER"/>
    <property type="match status" value="1"/>
</dbReference>
<organism evidence="3 4">
    <name type="scientific">Corynebacterium argentoratense DSM 44202</name>
    <dbReference type="NCBI Taxonomy" id="1348662"/>
    <lineage>
        <taxon>Bacteria</taxon>
        <taxon>Bacillati</taxon>
        <taxon>Actinomycetota</taxon>
        <taxon>Actinomycetes</taxon>
        <taxon>Mycobacteriales</taxon>
        <taxon>Corynebacteriaceae</taxon>
        <taxon>Corynebacterium</taxon>
    </lineage>
</organism>
<dbReference type="Proteomes" id="UP000016943">
    <property type="component" value="Chromosome"/>
</dbReference>
<evidence type="ECO:0000259" key="2">
    <source>
        <dbReference type="Pfam" id="PF00496"/>
    </source>
</evidence>
<dbReference type="Pfam" id="PF00496">
    <property type="entry name" value="SBP_bac_5"/>
    <property type="match status" value="1"/>
</dbReference>
<keyword evidence="1" id="KW-0732">Signal</keyword>
<gene>
    <name evidence="3" type="ORF">CARG_05380</name>
</gene>
<feature type="signal peptide" evidence="1">
    <location>
        <begin position="1"/>
        <end position="18"/>
    </location>
</feature>
<dbReference type="PANTHER" id="PTHR30290:SF65">
    <property type="entry name" value="MONOACYL PHOSPHATIDYLINOSITOL TETRAMANNOSIDE-BINDING PROTEIN LPQW-RELATED"/>
    <property type="match status" value="1"/>
</dbReference>
<evidence type="ECO:0000313" key="3">
    <source>
        <dbReference type="EMBL" id="AGU15213.1"/>
    </source>
</evidence>
<evidence type="ECO:0000313" key="4">
    <source>
        <dbReference type="Proteomes" id="UP000016943"/>
    </source>
</evidence>
<dbReference type="RefSeq" id="WP_020976366.1">
    <property type="nucleotide sequence ID" value="NC_022198.1"/>
</dbReference>
<dbReference type="STRING" id="1348662.CARG_05380"/>
<keyword evidence="4" id="KW-1185">Reference proteome</keyword>
<accession>U3GXJ0</accession>
<dbReference type="InterPro" id="IPR000914">
    <property type="entry name" value="SBP_5_dom"/>
</dbReference>
<dbReference type="GO" id="GO:1904680">
    <property type="term" value="F:peptide transmembrane transporter activity"/>
    <property type="evidence" value="ECO:0007669"/>
    <property type="project" value="TreeGrafter"/>
</dbReference>
<dbReference type="Gene3D" id="3.40.190.10">
    <property type="entry name" value="Periplasmic binding protein-like II"/>
    <property type="match status" value="1"/>
</dbReference>
<dbReference type="OrthoDB" id="7888869at2"/>
<feature type="domain" description="Solute-binding protein family 5" evidence="2">
    <location>
        <begin position="109"/>
        <end position="436"/>
    </location>
</feature>
<dbReference type="GO" id="GO:0015833">
    <property type="term" value="P:peptide transport"/>
    <property type="evidence" value="ECO:0007669"/>
    <property type="project" value="TreeGrafter"/>
</dbReference>
<protein>
    <recommendedName>
        <fullName evidence="2">Solute-binding protein family 5 domain-containing protein</fullName>
    </recommendedName>
</protein>
<dbReference type="eggNOG" id="COG4166">
    <property type="taxonomic scope" value="Bacteria"/>
</dbReference>
<dbReference type="InterPro" id="IPR039424">
    <property type="entry name" value="SBP_5"/>
</dbReference>
<feature type="chain" id="PRO_5004641904" description="Solute-binding protein family 5 domain-containing protein" evidence="1">
    <location>
        <begin position="19"/>
        <end position="569"/>
    </location>
</feature>
<proteinExistence type="predicted"/>
<dbReference type="AlphaFoldDB" id="U3GXJ0"/>